<dbReference type="EMBL" id="JACBYE010000009">
    <property type="protein sequence ID" value="NYS93007.1"/>
    <property type="molecule type" value="Genomic_DNA"/>
</dbReference>
<evidence type="ECO:0000256" key="2">
    <source>
        <dbReference type="SAM" id="Phobius"/>
    </source>
</evidence>
<comment type="caution">
    <text evidence="3">The sequence shown here is derived from an EMBL/GenBank/DDBJ whole genome shotgun (WGS) entry which is preliminary data.</text>
</comment>
<accession>A0A853ERG6</accession>
<name>A0A853ERG6_9MICO</name>
<feature type="transmembrane region" description="Helical" evidence="2">
    <location>
        <begin position="157"/>
        <end position="176"/>
    </location>
</feature>
<sequence>MSGTTDDPANPPGEQPDPPEQPDGETAAPADDDTQDPEHEQPRGYSARDRGPMDQRQTDAAWEEIVAELSDLSTDRAGDLTASPAAEAGGFDFPVAPWVDQPSDEAEPQGPAAPRVHPSGHRSWVVSDEAQAAREAEGDFVPPDPDFELSADRLRNLGWFAVVAAPVLAVLAIVLWRDAPTSAYVTLVGMFLAGAALLVWRMPTHRDDDSGDGGAVV</sequence>
<evidence type="ECO:0000256" key="1">
    <source>
        <dbReference type="SAM" id="MobiDB-lite"/>
    </source>
</evidence>
<feature type="compositionally biased region" description="Basic and acidic residues" evidence="1">
    <location>
        <begin position="36"/>
        <end position="57"/>
    </location>
</feature>
<protein>
    <submittedName>
        <fullName evidence="3">Uncharacterized protein</fullName>
    </submittedName>
</protein>
<keyword evidence="2" id="KW-0812">Transmembrane</keyword>
<evidence type="ECO:0000313" key="4">
    <source>
        <dbReference type="Proteomes" id="UP000561011"/>
    </source>
</evidence>
<dbReference type="Proteomes" id="UP000561011">
    <property type="component" value="Unassembled WGS sequence"/>
</dbReference>
<keyword evidence="4" id="KW-1185">Reference proteome</keyword>
<evidence type="ECO:0000313" key="3">
    <source>
        <dbReference type="EMBL" id="NYS93007.1"/>
    </source>
</evidence>
<keyword evidence="2" id="KW-0472">Membrane</keyword>
<feature type="region of interest" description="Disordered" evidence="1">
    <location>
        <begin position="1"/>
        <end position="122"/>
    </location>
</feature>
<feature type="compositionally biased region" description="Pro residues" evidence="1">
    <location>
        <begin position="9"/>
        <end position="21"/>
    </location>
</feature>
<dbReference type="AlphaFoldDB" id="A0A853ERG6"/>
<dbReference type="RefSeq" id="WP_179912761.1">
    <property type="nucleotide sequence ID" value="NZ_JACBYE010000009.1"/>
</dbReference>
<organism evidence="3 4">
    <name type="scientific">Sanguibacter inulinus</name>
    <dbReference type="NCBI Taxonomy" id="60922"/>
    <lineage>
        <taxon>Bacteria</taxon>
        <taxon>Bacillati</taxon>
        <taxon>Actinomycetota</taxon>
        <taxon>Actinomycetes</taxon>
        <taxon>Micrococcales</taxon>
        <taxon>Sanguibacteraceae</taxon>
        <taxon>Sanguibacter</taxon>
    </lineage>
</organism>
<feature type="transmembrane region" description="Helical" evidence="2">
    <location>
        <begin position="182"/>
        <end position="200"/>
    </location>
</feature>
<proteinExistence type="predicted"/>
<keyword evidence="2" id="KW-1133">Transmembrane helix</keyword>
<reference evidence="3 4" key="1">
    <citation type="submission" date="2020-07" db="EMBL/GenBank/DDBJ databases">
        <title>MOT database genomes.</title>
        <authorList>
            <person name="Joseph S."/>
            <person name="Aduse-Opoku J."/>
            <person name="Hashim A."/>
            <person name="Wade W."/>
            <person name="Curtis M."/>
        </authorList>
    </citation>
    <scope>NUCLEOTIDE SEQUENCE [LARGE SCALE GENOMIC DNA]</scope>
    <source>
        <strain evidence="3 4">DSM 100099</strain>
    </source>
</reference>
<gene>
    <name evidence="3" type="ORF">HZZ10_05630</name>
</gene>